<dbReference type="InterPro" id="IPR004384">
    <property type="entry name" value="RNA_MeTrfase_TrmJ/LasT"/>
</dbReference>
<protein>
    <recommendedName>
        <fullName evidence="5">tRNA (cytidine/uridine-2'-O-)-methyltransferase TrmJ</fullName>
        <ecNumber evidence="5">2.1.1.200</ecNumber>
    </recommendedName>
    <alternativeName>
        <fullName evidence="5">tRNA (cytidine(32)/uridine(32)-2'-O)-methyltransferase</fullName>
    </alternativeName>
    <alternativeName>
        <fullName evidence="5">tRNA Cm32/Um32 methyltransferase</fullName>
    </alternativeName>
</protein>
<dbReference type="Pfam" id="PF00588">
    <property type="entry name" value="SpoU_methylase"/>
    <property type="match status" value="1"/>
</dbReference>
<dbReference type="GO" id="GO:0106339">
    <property type="term" value="F:tRNA (cytidine(32)-2'-O)-methyltransferase activity"/>
    <property type="evidence" value="ECO:0007669"/>
    <property type="project" value="RHEA"/>
</dbReference>
<keyword evidence="8" id="KW-1185">Reference proteome</keyword>
<dbReference type="GO" id="GO:0002128">
    <property type="term" value="P:tRNA nucleoside ribose methylation"/>
    <property type="evidence" value="ECO:0007669"/>
    <property type="project" value="TreeGrafter"/>
</dbReference>
<feature type="domain" description="tRNA/rRNA methyltransferase SpoU type" evidence="6">
    <location>
        <begin position="10"/>
        <end position="160"/>
    </location>
</feature>
<keyword evidence="3 7" id="KW-0808">Transferase</keyword>
<dbReference type="PIRSF" id="PIRSF004808">
    <property type="entry name" value="LasT"/>
    <property type="match status" value="1"/>
</dbReference>
<dbReference type="GO" id="GO:0003723">
    <property type="term" value="F:RNA binding"/>
    <property type="evidence" value="ECO:0007669"/>
    <property type="project" value="InterPro"/>
</dbReference>
<dbReference type="OrthoDB" id="9806346at2"/>
<evidence type="ECO:0000313" key="7">
    <source>
        <dbReference type="EMBL" id="SEM09202.1"/>
    </source>
</evidence>
<dbReference type="InterPro" id="IPR029026">
    <property type="entry name" value="tRNA_m1G_MTases_N"/>
</dbReference>
<comment type="similarity">
    <text evidence="1">Belongs to the class IV-like SAM-binding methyltransferase superfamily. RNA methyltransferase TrmH family.</text>
</comment>
<dbReference type="RefSeq" id="WP_093882368.1">
    <property type="nucleotide sequence ID" value="NZ_FOBS01000004.1"/>
</dbReference>
<evidence type="ECO:0000256" key="1">
    <source>
        <dbReference type="ARBA" id="ARBA00007228"/>
    </source>
</evidence>
<dbReference type="PANTHER" id="PTHR42786">
    <property type="entry name" value="TRNA/RRNA METHYLTRANSFERASE"/>
    <property type="match status" value="1"/>
</dbReference>
<proteinExistence type="inferred from homology"/>
<dbReference type="EC" id="2.1.1.200" evidence="5"/>
<dbReference type="Proteomes" id="UP000198744">
    <property type="component" value="Unassembled WGS sequence"/>
</dbReference>
<evidence type="ECO:0000256" key="2">
    <source>
        <dbReference type="ARBA" id="ARBA00022603"/>
    </source>
</evidence>
<dbReference type="STRING" id="43775.SAMN04489760_10410"/>
<dbReference type="PANTHER" id="PTHR42786:SF2">
    <property type="entry name" value="TRNA (CYTIDINE_URIDINE-2'-O-)-METHYLTRANSFERASE TRMJ"/>
    <property type="match status" value="1"/>
</dbReference>
<sequence length="245" mass="27669">MRLAATRDHIAVVLNRPKYAGNIGSAARCAKNMGIERLIVVSDRDYRQEEIRQMSTHLAADVVDSIVYCRDLGEALSGFSYVVGTTARLGLARGPVVSPREMAEQAVEISRENDVALLFGPEDTGLTNEDLQYCQTVVSIPTSERFRSLNLSHAVMILCYEISVAQTGIPERFTPKMASSRELEGMYGHIGALLQEIGFLNPENPEYWMMHIRRLFSRIRLSAKEVRIVRGICRQLSWYLHHKKE</sequence>
<reference evidence="7 8" key="1">
    <citation type="submission" date="2016-10" db="EMBL/GenBank/DDBJ databases">
        <authorList>
            <person name="de Groot N.N."/>
        </authorList>
    </citation>
    <scope>NUCLEOTIDE SEQUENCE [LARGE SCALE GENOMIC DNA]</scope>
    <source>
        <strain evidence="7 8">DSM 8423</strain>
    </source>
</reference>
<dbReference type="InterPro" id="IPR001537">
    <property type="entry name" value="SpoU_MeTrfase"/>
</dbReference>
<dbReference type="Gene3D" id="3.40.1280.10">
    <property type="match status" value="1"/>
</dbReference>
<dbReference type="GO" id="GO:0005829">
    <property type="term" value="C:cytosol"/>
    <property type="evidence" value="ECO:0007669"/>
    <property type="project" value="TreeGrafter"/>
</dbReference>
<accession>A0A1H7VIV8</accession>
<dbReference type="SUPFAM" id="SSF75217">
    <property type="entry name" value="alpha/beta knot"/>
    <property type="match status" value="1"/>
</dbReference>
<evidence type="ECO:0000256" key="4">
    <source>
        <dbReference type="ARBA" id="ARBA00022691"/>
    </source>
</evidence>
<keyword evidence="2 5" id="KW-0489">Methyltransferase</keyword>
<evidence type="ECO:0000259" key="6">
    <source>
        <dbReference type="Pfam" id="PF00588"/>
    </source>
</evidence>
<comment type="catalytic activity">
    <reaction evidence="5">
        <text>cytidine(32) in tRNA + S-adenosyl-L-methionine = 2'-O-methylcytidine(32) in tRNA + S-adenosyl-L-homocysteine + H(+)</text>
        <dbReference type="Rhea" id="RHEA:42932"/>
        <dbReference type="Rhea" id="RHEA-COMP:10288"/>
        <dbReference type="Rhea" id="RHEA-COMP:10289"/>
        <dbReference type="ChEBI" id="CHEBI:15378"/>
        <dbReference type="ChEBI" id="CHEBI:57856"/>
        <dbReference type="ChEBI" id="CHEBI:59789"/>
        <dbReference type="ChEBI" id="CHEBI:74495"/>
        <dbReference type="ChEBI" id="CHEBI:82748"/>
        <dbReference type="EC" id="2.1.1.200"/>
    </reaction>
</comment>
<dbReference type="CDD" id="cd18093">
    <property type="entry name" value="SpoU-like_TrmJ"/>
    <property type="match status" value="1"/>
</dbReference>
<organism evidence="7 8">
    <name type="scientific">Syntrophus gentianae</name>
    <dbReference type="NCBI Taxonomy" id="43775"/>
    <lineage>
        <taxon>Bacteria</taxon>
        <taxon>Pseudomonadati</taxon>
        <taxon>Thermodesulfobacteriota</taxon>
        <taxon>Syntrophia</taxon>
        <taxon>Syntrophales</taxon>
        <taxon>Syntrophaceae</taxon>
        <taxon>Syntrophus</taxon>
    </lineage>
</organism>
<dbReference type="NCBIfam" id="TIGR00050">
    <property type="entry name" value="rRNA_methyl_1"/>
    <property type="match status" value="1"/>
</dbReference>
<keyword evidence="5" id="KW-0819">tRNA processing</keyword>
<keyword evidence="4 5" id="KW-0949">S-adenosyl-L-methionine</keyword>
<comment type="function">
    <text evidence="5">Catalyzes the formation of 2'O-methylated cytidine (Cm32) or 2'O-methylated uridine (Um32) at position 32 in tRNA.</text>
</comment>
<keyword evidence="5" id="KW-0963">Cytoplasm</keyword>
<comment type="subunit">
    <text evidence="5">Homodimer.</text>
</comment>
<dbReference type="Gene3D" id="1.10.8.590">
    <property type="match status" value="1"/>
</dbReference>
<dbReference type="EMBL" id="FOBS01000004">
    <property type="protein sequence ID" value="SEM09202.1"/>
    <property type="molecule type" value="Genomic_DNA"/>
</dbReference>
<evidence type="ECO:0000256" key="5">
    <source>
        <dbReference type="RuleBase" id="RU362024"/>
    </source>
</evidence>
<dbReference type="InterPro" id="IPR029028">
    <property type="entry name" value="Alpha/beta_knot_MTases"/>
</dbReference>
<evidence type="ECO:0000256" key="3">
    <source>
        <dbReference type="ARBA" id="ARBA00022679"/>
    </source>
</evidence>
<gene>
    <name evidence="5" type="primary">trmJ</name>
    <name evidence="7" type="ORF">SAMN04489760_10410</name>
</gene>
<dbReference type="GO" id="GO:0160206">
    <property type="term" value="F:tRNA (cytidine(32)/uridine(32)-2'-O)-methyltransferase activity"/>
    <property type="evidence" value="ECO:0007669"/>
    <property type="project" value="UniProtKB-EC"/>
</dbReference>
<dbReference type="AlphaFoldDB" id="A0A1H7VIV8"/>
<evidence type="ECO:0000313" key="8">
    <source>
        <dbReference type="Proteomes" id="UP000198744"/>
    </source>
</evidence>
<comment type="catalytic activity">
    <reaction evidence="5">
        <text>uridine(32) in tRNA + S-adenosyl-L-methionine = 2'-O-methyluridine(32) in tRNA + S-adenosyl-L-homocysteine + H(+)</text>
        <dbReference type="Rhea" id="RHEA:42936"/>
        <dbReference type="Rhea" id="RHEA-COMP:10107"/>
        <dbReference type="Rhea" id="RHEA-COMP:10290"/>
        <dbReference type="ChEBI" id="CHEBI:15378"/>
        <dbReference type="ChEBI" id="CHEBI:57856"/>
        <dbReference type="ChEBI" id="CHEBI:59789"/>
        <dbReference type="ChEBI" id="CHEBI:65315"/>
        <dbReference type="ChEBI" id="CHEBI:74478"/>
        <dbReference type="EC" id="2.1.1.200"/>
    </reaction>
</comment>
<comment type="subcellular location">
    <subcellularLocation>
        <location evidence="5">Cytoplasm</location>
    </subcellularLocation>
</comment>
<name>A0A1H7VIV8_9BACT</name>